<dbReference type="SUPFAM" id="SSF117130">
    <property type="entry name" value="CsrA-like"/>
    <property type="match status" value="1"/>
</dbReference>
<accession>A0A5C6F5X8</accession>
<dbReference type="Proteomes" id="UP000317977">
    <property type="component" value="Unassembled WGS sequence"/>
</dbReference>
<evidence type="ECO:0000256" key="3">
    <source>
        <dbReference type="ARBA" id="ARBA00022884"/>
    </source>
</evidence>
<dbReference type="OrthoDB" id="289081at2"/>
<comment type="function">
    <text evidence="4">A translational regulator that binds mRNA to regulate translation initiation and/or mRNA stability. Usually binds in the 5'-UTR at or near the Shine-Dalgarno sequence preventing ribosome-binding, thus repressing translation. Its main target seems to be the major flagellin gene, while its function is anatagonized by FliW.</text>
</comment>
<keyword evidence="2 4" id="KW-0810">Translation regulation</keyword>
<dbReference type="GO" id="GO:1902208">
    <property type="term" value="P:regulation of bacterial-type flagellum assembly"/>
    <property type="evidence" value="ECO:0007669"/>
    <property type="project" value="UniProtKB-UniRule"/>
</dbReference>
<comment type="similarity">
    <text evidence="4">Belongs to the CsrA/RsmA family.</text>
</comment>
<name>A0A5C6F5X8_9BACT</name>
<dbReference type="EMBL" id="SJPX01000001">
    <property type="protein sequence ID" value="TWU57103.1"/>
    <property type="molecule type" value="Genomic_DNA"/>
</dbReference>
<dbReference type="GO" id="GO:0005829">
    <property type="term" value="C:cytosol"/>
    <property type="evidence" value="ECO:0007669"/>
    <property type="project" value="TreeGrafter"/>
</dbReference>
<evidence type="ECO:0000313" key="5">
    <source>
        <dbReference type="EMBL" id="TWU57103.1"/>
    </source>
</evidence>
<dbReference type="PANTHER" id="PTHR34984">
    <property type="entry name" value="CARBON STORAGE REGULATOR"/>
    <property type="match status" value="1"/>
</dbReference>
<keyword evidence="1 4" id="KW-0963">Cytoplasm</keyword>
<dbReference type="GO" id="GO:0006402">
    <property type="term" value="P:mRNA catabolic process"/>
    <property type="evidence" value="ECO:0007669"/>
    <property type="project" value="InterPro"/>
</dbReference>
<keyword evidence="3 4" id="KW-0694">RNA-binding</keyword>
<dbReference type="InterPro" id="IPR036107">
    <property type="entry name" value="CsrA_sf"/>
</dbReference>
<evidence type="ECO:0000313" key="6">
    <source>
        <dbReference type="Proteomes" id="UP000317977"/>
    </source>
</evidence>
<keyword evidence="6" id="KW-1185">Reference proteome</keyword>
<comment type="caution">
    <text evidence="5">The sequence shown here is derived from an EMBL/GenBank/DDBJ whole genome shotgun (WGS) entry which is preliminary data.</text>
</comment>
<evidence type="ECO:0000256" key="2">
    <source>
        <dbReference type="ARBA" id="ARBA00022845"/>
    </source>
</evidence>
<dbReference type="GO" id="GO:0045947">
    <property type="term" value="P:negative regulation of translational initiation"/>
    <property type="evidence" value="ECO:0007669"/>
    <property type="project" value="UniProtKB-UniRule"/>
</dbReference>
<dbReference type="GO" id="GO:0044781">
    <property type="term" value="P:bacterial-type flagellum organization"/>
    <property type="evidence" value="ECO:0007669"/>
    <property type="project" value="UniProtKB-KW"/>
</dbReference>
<dbReference type="GO" id="GO:0048027">
    <property type="term" value="F:mRNA 5'-UTR binding"/>
    <property type="evidence" value="ECO:0007669"/>
    <property type="project" value="UniProtKB-UniRule"/>
</dbReference>
<evidence type="ECO:0000256" key="4">
    <source>
        <dbReference type="HAMAP-Rule" id="MF_00167"/>
    </source>
</evidence>
<evidence type="ECO:0000256" key="1">
    <source>
        <dbReference type="ARBA" id="ARBA00022490"/>
    </source>
</evidence>
<keyword evidence="4" id="KW-0678">Repressor</keyword>
<dbReference type="RefSeq" id="WP_146532061.1">
    <property type="nucleotide sequence ID" value="NZ_SJPX01000001.1"/>
</dbReference>
<proteinExistence type="inferred from homology"/>
<comment type="subcellular location">
    <subcellularLocation>
        <location evidence="4">Cytoplasm</location>
    </subcellularLocation>
</comment>
<dbReference type="AlphaFoldDB" id="A0A5C6F5X8"/>
<comment type="subunit">
    <text evidence="4">Homodimer; the beta-strands of each monomer intercalate to form a hydrophobic core, while the alpha-helices form wings that extend away from the core.</text>
</comment>
<reference evidence="5 6" key="1">
    <citation type="submission" date="2019-02" db="EMBL/GenBank/DDBJ databases">
        <title>Deep-cultivation of Planctomycetes and their phenomic and genomic characterization uncovers novel biology.</title>
        <authorList>
            <person name="Wiegand S."/>
            <person name="Jogler M."/>
            <person name="Boedeker C."/>
            <person name="Pinto D."/>
            <person name="Vollmers J."/>
            <person name="Rivas-Marin E."/>
            <person name="Kohn T."/>
            <person name="Peeters S.H."/>
            <person name="Heuer A."/>
            <person name="Rast P."/>
            <person name="Oberbeckmann S."/>
            <person name="Bunk B."/>
            <person name="Jeske O."/>
            <person name="Meyerdierks A."/>
            <person name="Storesund J.E."/>
            <person name="Kallscheuer N."/>
            <person name="Luecker S."/>
            <person name="Lage O.M."/>
            <person name="Pohl T."/>
            <person name="Merkel B.J."/>
            <person name="Hornburger P."/>
            <person name="Mueller R.-W."/>
            <person name="Bruemmer F."/>
            <person name="Labrenz M."/>
            <person name="Spormann A.M."/>
            <person name="Op Den Camp H."/>
            <person name="Overmann J."/>
            <person name="Amann R."/>
            <person name="Jetten M.S.M."/>
            <person name="Mascher T."/>
            <person name="Medema M.H."/>
            <person name="Devos D.P."/>
            <person name="Kaster A.-K."/>
            <person name="Ovreas L."/>
            <person name="Rohde M."/>
            <person name="Galperin M.Y."/>
            <person name="Jogler C."/>
        </authorList>
    </citation>
    <scope>NUCLEOTIDE SEQUENCE [LARGE SCALE GENOMIC DNA]</scope>
    <source>
        <strain evidence="5 6">Poly59</strain>
    </source>
</reference>
<gene>
    <name evidence="4" type="primary">csrA</name>
    <name evidence="5" type="ORF">Poly59_00080</name>
</gene>
<sequence length="77" mass="8482">MLVLTRRENESIRIGDDIFISVTQIQGNRVRFAIEAPKEIRIVRGELQMTTSVAEVPTTLVASIVASIQTSATAVLR</sequence>
<dbReference type="HAMAP" id="MF_00167">
    <property type="entry name" value="CsrA"/>
    <property type="match status" value="1"/>
</dbReference>
<dbReference type="GO" id="GO:0006109">
    <property type="term" value="P:regulation of carbohydrate metabolic process"/>
    <property type="evidence" value="ECO:0007669"/>
    <property type="project" value="InterPro"/>
</dbReference>
<organism evidence="5 6">
    <name type="scientific">Rubripirellula reticaptiva</name>
    <dbReference type="NCBI Taxonomy" id="2528013"/>
    <lineage>
        <taxon>Bacteria</taxon>
        <taxon>Pseudomonadati</taxon>
        <taxon>Planctomycetota</taxon>
        <taxon>Planctomycetia</taxon>
        <taxon>Pirellulales</taxon>
        <taxon>Pirellulaceae</taxon>
        <taxon>Rubripirellula</taxon>
    </lineage>
</organism>
<dbReference type="Gene3D" id="2.60.40.4380">
    <property type="entry name" value="Translational regulator CsrA"/>
    <property type="match status" value="1"/>
</dbReference>
<dbReference type="Pfam" id="PF02599">
    <property type="entry name" value="CsrA"/>
    <property type="match status" value="1"/>
</dbReference>
<keyword evidence="4" id="KW-1005">Bacterial flagellum biogenesis</keyword>
<dbReference type="InterPro" id="IPR003751">
    <property type="entry name" value="CsrA"/>
</dbReference>
<protein>
    <recommendedName>
        <fullName evidence="4">Translational regulator CsrA</fullName>
    </recommendedName>
</protein>
<dbReference type="PANTHER" id="PTHR34984:SF1">
    <property type="entry name" value="CARBON STORAGE REGULATOR"/>
    <property type="match status" value="1"/>
</dbReference>